<dbReference type="InterPro" id="IPR011042">
    <property type="entry name" value="6-blade_b-propeller_TolB-like"/>
</dbReference>
<dbReference type="GO" id="GO:0004341">
    <property type="term" value="F:gluconolactonase activity"/>
    <property type="evidence" value="ECO:0007669"/>
    <property type="project" value="UniProtKB-EC"/>
</dbReference>
<dbReference type="SUPFAM" id="SSF63829">
    <property type="entry name" value="Calcium-dependent phosphotriesterase"/>
    <property type="match status" value="1"/>
</dbReference>
<keyword evidence="3" id="KW-0325">Glycoprotein</keyword>
<dbReference type="PANTHER" id="PTHR10426">
    <property type="entry name" value="STRICTOSIDINE SYNTHASE-RELATED"/>
    <property type="match status" value="1"/>
</dbReference>
<dbReference type="PANTHER" id="PTHR10426:SF88">
    <property type="entry name" value="ADIPOCYTE PLASMA MEMBRANE-ASSOCIATED PROTEIN HEMOMUCIN-RELATED"/>
    <property type="match status" value="1"/>
</dbReference>
<evidence type="ECO:0000256" key="2">
    <source>
        <dbReference type="ARBA" id="ARBA00022553"/>
    </source>
</evidence>
<dbReference type="EC" id="3.1.1.17" evidence="6"/>
<dbReference type="Pfam" id="PF20067">
    <property type="entry name" value="SSL_N"/>
    <property type="match status" value="1"/>
</dbReference>
<comment type="similarity">
    <text evidence="1">Belongs to the strictosidine synthase family.</text>
</comment>
<evidence type="ECO:0000313" key="7">
    <source>
        <dbReference type="Proteomes" id="UP000051086"/>
    </source>
</evidence>
<keyword evidence="2" id="KW-0597">Phosphoprotein</keyword>
<proteinExistence type="inferred from homology"/>
<protein>
    <submittedName>
        <fullName evidence="6">Gluconolactonase</fullName>
        <ecNumber evidence="6">3.1.1.17</ecNumber>
    </submittedName>
</protein>
<keyword evidence="7" id="KW-1185">Reference proteome</keyword>
<keyword evidence="6" id="KW-0378">Hydrolase</keyword>
<reference evidence="6 8" key="1">
    <citation type="submission" date="2015-09" db="EMBL/GenBank/DDBJ databases">
        <authorList>
            <consortium name="Swine Surveillance"/>
        </authorList>
    </citation>
    <scope>NUCLEOTIDE SEQUENCE [LARGE SCALE GENOMIC DNA]</scope>
    <source>
        <strain evidence="6 8">5120</strain>
    </source>
</reference>
<dbReference type="EMBL" id="CYSC01000031">
    <property type="protein sequence ID" value="CUH72407.1"/>
    <property type="molecule type" value="Genomic_DNA"/>
</dbReference>
<evidence type="ECO:0000313" key="8">
    <source>
        <dbReference type="Proteomes" id="UP000051887"/>
    </source>
</evidence>
<dbReference type="InterPro" id="IPR018119">
    <property type="entry name" value="Strictosidine_synth_cons-reg"/>
</dbReference>
<organism evidence="6 8">
    <name type="scientific">Thalassovita autumnalis</name>
    <dbReference type="NCBI Taxonomy" id="2072972"/>
    <lineage>
        <taxon>Bacteria</taxon>
        <taxon>Pseudomonadati</taxon>
        <taxon>Pseudomonadota</taxon>
        <taxon>Alphaproteobacteria</taxon>
        <taxon>Rhodobacterales</taxon>
        <taxon>Roseobacteraceae</taxon>
        <taxon>Thalassovita</taxon>
    </lineage>
</organism>
<evidence type="ECO:0000256" key="3">
    <source>
        <dbReference type="ARBA" id="ARBA00023180"/>
    </source>
</evidence>
<dbReference type="AlphaFoldDB" id="A0A0N7LXN6"/>
<gene>
    <name evidence="6" type="primary">gnl</name>
    <name evidence="5" type="ORF">TL5118_03934</name>
    <name evidence="6" type="ORF">TL5120_02207</name>
</gene>
<dbReference type="GO" id="GO:0012505">
    <property type="term" value="C:endomembrane system"/>
    <property type="evidence" value="ECO:0007669"/>
    <property type="project" value="TreeGrafter"/>
</dbReference>
<name>A0A0N7LXN6_9RHOB</name>
<accession>A0A0N7LXN6</accession>
<dbReference type="Proteomes" id="UP000051887">
    <property type="component" value="Unassembled WGS sequence"/>
</dbReference>
<evidence type="ECO:0000256" key="1">
    <source>
        <dbReference type="ARBA" id="ARBA00009191"/>
    </source>
</evidence>
<dbReference type="RefSeq" id="WP_058243605.1">
    <property type="nucleotide sequence ID" value="NZ_CYSB01000041.1"/>
</dbReference>
<evidence type="ECO:0000313" key="6">
    <source>
        <dbReference type="EMBL" id="CUH72407.1"/>
    </source>
</evidence>
<dbReference type="EMBL" id="CYSB01000041">
    <property type="protein sequence ID" value="CUH69963.1"/>
    <property type="molecule type" value="Genomic_DNA"/>
</dbReference>
<dbReference type="Gene3D" id="2.120.10.30">
    <property type="entry name" value="TolB, C-terminal domain"/>
    <property type="match status" value="1"/>
</dbReference>
<evidence type="ECO:0000259" key="4">
    <source>
        <dbReference type="Pfam" id="PF03088"/>
    </source>
</evidence>
<dbReference type="Pfam" id="PF03088">
    <property type="entry name" value="Str_synth"/>
    <property type="match status" value="1"/>
</dbReference>
<evidence type="ECO:0000313" key="5">
    <source>
        <dbReference type="EMBL" id="CUH69963.1"/>
    </source>
</evidence>
<sequence>MRALAKFIGLILILGGAYLCFWPVSVDPVAWEAPENPGYVGDFAPNDGLAGLRFVDLQGRKGPEDADIGPDGLIYMATHDGEILRSTVDGPAEVWVNTGGRPLGIEFGPDGVLYVADAFRGLMAVSADGQLRLLTDQVDGTPILYPNDLDIASDGRIYFTDSSMRFSAAAEGSTLAASVLDLVEHSATGRVLRFDPASGGTEVLATGLSFANGLALTEDESAILVLETGGYRMWRYPIDGGAGEVILQDLPGFPDNLNRLNDGSFAMGLVSPRNAIMDRLSGSPFLRRMVMRLPDAMKPAPTRYGFLIRTDSSGAVLQTLQDPTGAYALITGAVDLPDGRFVVTSLTEPRLGILPLGQ</sequence>
<feature type="domain" description="Strictosidine synthase conserved region" evidence="4">
    <location>
        <begin position="147"/>
        <end position="238"/>
    </location>
</feature>
<dbReference type="OrthoDB" id="9775406at2"/>
<dbReference type="Proteomes" id="UP000051086">
    <property type="component" value="Unassembled WGS sequence"/>
</dbReference>
<reference evidence="5 7" key="2">
    <citation type="submission" date="2015-09" db="EMBL/GenBank/DDBJ databases">
        <authorList>
            <person name="Rodrigo-Torres L."/>
            <person name="Arahal D.R."/>
        </authorList>
    </citation>
    <scope>NUCLEOTIDE SEQUENCE [LARGE SCALE GENOMIC DNA]</scope>
    <source>
        <strain evidence="5 7">CECT 5118</strain>
    </source>
</reference>